<dbReference type="AlphaFoldDB" id="A0A1E1W984"/>
<organism evidence="2">
    <name type="scientific">Pectinophora gossypiella</name>
    <name type="common">Cotton pink bollworm</name>
    <name type="synonym">Depressaria gossypiella</name>
    <dbReference type="NCBI Taxonomy" id="13191"/>
    <lineage>
        <taxon>Eukaryota</taxon>
        <taxon>Metazoa</taxon>
        <taxon>Ecdysozoa</taxon>
        <taxon>Arthropoda</taxon>
        <taxon>Hexapoda</taxon>
        <taxon>Insecta</taxon>
        <taxon>Pterygota</taxon>
        <taxon>Neoptera</taxon>
        <taxon>Endopterygota</taxon>
        <taxon>Lepidoptera</taxon>
        <taxon>Glossata</taxon>
        <taxon>Ditrysia</taxon>
        <taxon>Gelechioidea</taxon>
        <taxon>Gelechiidae</taxon>
        <taxon>Apatetrinae</taxon>
        <taxon>Pectinophora</taxon>
    </lineage>
</organism>
<feature type="non-terminal residue" evidence="2">
    <location>
        <position position="196"/>
    </location>
</feature>
<dbReference type="EMBL" id="GDQN01007520">
    <property type="protein sequence ID" value="JAT83534.1"/>
    <property type="molecule type" value="Transcribed_RNA"/>
</dbReference>
<reference evidence="2" key="1">
    <citation type="submission" date="2015-09" db="EMBL/GenBank/DDBJ databases">
        <title>De novo assembly of Pectinophora gossypiella (Pink Bollworm) gut transcriptome.</title>
        <authorList>
            <person name="Tassone E.E."/>
        </authorList>
    </citation>
    <scope>NUCLEOTIDE SEQUENCE</scope>
</reference>
<accession>A0A1E1W984</accession>
<sequence>MSPRKKKIKLEEKTDGKESEMSLKREAEARSPTKRVKVETPDSNANVDIQALKRKNFVTACEQVSYKAYFDFDTRFQMLDSPSCMTAETCNHLDSNKIGNIRQIPDYIEQCIKTELKSYTWYEALELCQLSITPEKYLPADILKEVVEIILNAQENSYADYTLDELIDISQQVLSLSYNMHPPCVMKSLRNLYKDF</sequence>
<gene>
    <name evidence="2" type="ORF">g.16355</name>
</gene>
<protein>
    <submittedName>
        <fullName evidence="2">Uncharacterized protein</fullName>
    </submittedName>
</protein>
<feature type="region of interest" description="Disordered" evidence="1">
    <location>
        <begin position="1"/>
        <end position="35"/>
    </location>
</feature>
<evidence type="ECO:0000313" key="2">
    <source>
        <dbReference type="EMBL" id="JAT83534.1"/>
    </source>
</evidence>
<feature type="compositionally biased region" description="Basic and acidic residues" evidence="1">
    <location>
        <begin position="9"/>
        <end position="35"/>
    </location>
</feature>
<proteinExistence type="predicted"/>
<evidence type="ECO:0000256" key="1">
    <source>
        <dbReference type="SAM" id="MobiDB-lite"/>
    </source>
</evidence>
<dbReference type="OrthoDB" id="7454303at2759"/>
<name>A0A1E1W984_PECGO</name>